<evidence type="ECO:0000256" key="2">
    <source>
        <dbReference type="ARBA" id="ARBA00022977"/>
    </source>
</evidence>
<dbReference type="PANTHER" id="PTHR20857">
    <property type="entry name" value="THIAMINE-PHOSPHATE PYROPHOSPHORYLASE"/>
    <property type="match status" value="1"/>
</dbReference>
<reference evidence="4" key="1">
    <citation type="submission" date="2018-05" db="EMBL/GenBank/DDBJ databases">
        <authorList>
            <person name="Lanie J.A."/>
            <person name="Ng W.-L."/>
            <person name="Kazmierczak K.M."/>
            <person name="Andrzejewski T.M."/>
            <person name="Davidsen T.M."/>
            <person name="Wayne K.J."/>
            <person name="Tettelin H."/>
            <person name="Glass J.I."/>
            <person name="Rusch D."/>
            <person name="Podicherti R."/>
            <person name="Tsui H.-C.T."/>
            <person name="Winkler M.E."/>
        </authorList>
    </citation>
    <scope>NUCLEOTIDE SEQUENCE</scope>
</reference>
<organism evidence="4">
    <name type="scientific">marine metagenome</name>
    <dbReference type="NCBI Taxonomy" id="408172"/>
    <lineage>
        <taxon>unclassified sequences</taxon>
        <taxon>metagenomes</taxon>
        <taxon>ecological metagenomes</taxon>
    </lineage>
</organism>
<feature type="domain" description="Thiamine phosphate synthase/TenI" evidence="3">
    <location>
        <begin position="3"/>
        <end position="92"/>
    </location>
</feature>
<comment type="pathway">
    <text evidence="1">Cofactor biosynthesis; thiamine diphosphate biosynthesis.</text>
</comment>
<dbReference type="Pfam" id="PF02581">
    <property type="entry name" value="TMP-TENI"/>
    <property type="match status" value="1"/>
</dbReference>
<name>A0A381Q8A8_9ZZZZ</name>
<feature type="non-terminal residue" evidence="4">
    <location>
        <position position="95"/>
    </location>
</feature>
<dbReference type="GO" id="GO:0005737">
    <property type="term" value="C:cytoplasm"/>
    <property type="evidence" value="ECO:0007669"/>
    <property type="project" value="TreeGrafter"/>
</dbReference>
<dbReference type="GO" id="GO:0009228">
    <property type="term" value="P:thiamine biosynthetic process"/>
    <property type="evidence" value="ECO:0007669"/>
    <property type="project" value="UniProtKB-KW"/>
</dbReference>
<dbReference type="InterPro" id="IPR022998">
    <property type="entry name" value="ThiamineP_synth_TenI"/>
</dbReference>
<dbReference type="GO" id="GO:0004789">
    <property type="term" value="F:thiamine-phosphate diphosphorylase activity"/>
    <property type="evidence" value="ECO:0007669"/>
    <property type="project" value="TreeGrafter"/>
</dbReference>
<dbReference type="AlphaFoldDB" id="A0A381Q8A8"/>
<sequence>MTVITDEVLARPRALSGVVREALAAGAPTIQLRLKSASARELLEAAQTLMPVVRSAGALFIVNDRLDVALAAGADGVHLGPDDLPVKDVRRVADA</sequence>
<protein>
    <recommendedName>
        <fullName evidence="3">Thiamine phosphate synthase/TenI domain-containing protein</fullName>
    </recommendedName>
</protein>
<accession>A0A381Q8A8</accession>
<dbReference type="CDD" id="cd00564">
    <property type="entry name" value="TMP_TenI"/>
    <property type="match status" value="1"/>
</dbReference>
<evidence type="ECO:0000313" key="4">
    <source>
        <dbReference type="EMBL" id="SUZ73873.1"/>
    </source>
</evidence>
<evidence type="ECO:0000259" key="3">
    <source>
        <dbReference type="Pfam" id="PF02581"/>
    </source>
</evidence>
<dbReference type="InterPro" id="IPR036206">
    <property type="entry name" value="ThiamineP_synth_sf"/>
</dbReference>
<dbReference type="EMBL" id="UINC01001193">
    <property type="protein sequence ID" value="SUZ73873.1"/>
    <property type="molecule type" value="Genomic_DNA"/>
</dbReference>
<dbReference type="Gene3D" id="3.20.20.70">
    <property type="entry name" value="Aldolase class I"/>
    <property type="match status" value="1"/>
</dbReference>
<proteinExistence type="predicted"/>
<evidence type="ECO:0000256" key="1">
    <source>
        <dbReference type="ARBA" id="ARBA00004948"/>
    </source>
</evidence>
<dbReference type="InterPro" id="IPR013785">
    <property type="entry name" value="Aldolase_TIM"/>
</dbReference>
<keyword evidence="2" id="KW-0784">Thiamine biosynthesis</keyword>
<dbReference type="SUPFAM" id="SSF51391">
    <property type="entry name" value="Thiamin phosphate synthase"/>
    <property type="match status" value="1"/>
</dbReference>
<dbReference type="PANTHER" id="PTHR20857:SF15">
    <property type="entry name" value="THIAMINE-PHOSPHATE SYNTHASE"/>
    <property type="match status" value="1"/>
</dbReference>
<gene>
    <name evidence="4" type="ORF">METZ01_LOCUS26727</name>
</gene>